<dbReference type="InterPro" id="IPR046335">
    <property type="entry name" value="LacI/GalR-like_sensor"/>
</dbReference>
<reference evidence="7" key="1">
    <citation type="journal article" date="2019" name="Int. J. Syst. Evol. Microbiol.">
        <title>The Global Catalogue of Microorganisms (GCM) 10K type strain sequencing project: providing services to taxonomists for standard genome sequencing and annotation.</title>
        <authorList>
            <consortium name="The Broad Institute Genomics Platform"/>
            <consortium name="The Broad Institute Genome Sequencing Center for Infectious Disease"/>
            <person name="Wu L."/>
            <person name="Ma J."/>
        </authorList>
    </citation>
    <scope>NUCLEOTIDE SEQUENCE [LARGE SCALE GENOMIC DNA]</scope>
    <source>
        <strain evidence="7">CGMCC 4.7283</strain>
    </source>
</reference>
<dbReference type="Gene3D" id="3.40.50.2300">
    <property type="match status" value="2"/>
</dbReference>
<feature type="domain" description="HTH lacI-type" evidence="5">
    <location>
        <begin position="5"/>
        <end position="61"/>
    </location>
</feature>
<evidence type="ECO:0000313" key="6">
    <source>
        <dbReference type="EMBL" id="MFC4667961.1"/>
    </source>
</evidence>
<evidence type="ECO:0000256" key="1">
    <source>
        <dbReference type="ARBA" id="ARBA00022491"/>
    </source>
</evidence>
<dbReference type="EMBL" id="JBHSGI010000002">
    <property type="protein sequence ID" value="MFC4667961.1"/>
    <property type="molecule type" value="Genomic_DNA"/>
</dbReference>
<accession>A0ABV9KDD7</accession>
<dbReference type="SUPFAM" id="SSF53822">
    <property type="entry name" value="Periplasmic binding protein-like I"/>
    <property type="match status" value="1"/>
</dbReference>
<keyword evidence="1" id="KW-0678">Repressor</keyword>
<dbReference type="PANTHER" id="PTHR30146:SF148">
    <property type="entry name" value="HTH-TYPE TRANSCRIPTIONAL REPRESSOR PURR-RELATED"/>
    <property type="match status" value="1"/>
</dbReference>
<dbReference type="InterPro" id="IPR000843">
    <property type="entry name" value="HTH_LacI"/>
</dbReference>
<dbReference type="SMART" id="SM00354">
    <property type="entry name" value="HTH_LACI"/>
    <property type="match status" value="1"/>
</dbReference>
<dbReference type="GO" id="GO:0003677">
    <property type="term" value="F:DNA binding"/>
    <property type="evidence" value="ECO:0007669"/>
    <property type="project" value="UniProtKB-KW"/>
</dbReference>
<dbReference type="RefSeq" id="WP_380716194.1">
    <property type="nucleotide sequence ID" value="NZ_JBHSGI010000002.1"/>
</dbReference>
<evidence type="ECO:0000256" key="4">
    <source>
        <dbReference type="ARBA" id="ARBA00023163"/>
    </source>
</evidence>
<keyword evidence="7" id="KW-1185">Reference proteome</keyword>
<dbReference type="Proteomes" id="UP001595973">
    <property type="component" value="Unassembled WGS sequence"/>
</dbReference>
<dbReference type="Gene3D" id="1.10.260.40">
    <property type="entry name" value="lambda repressor-like DNA-binding domains"/>
    <property type="match status" value="1"/>
</dbReference>
<evidence type="ECO:0000313" key="7">
    <source>
        <dbReference type="Proteomes" id="UP001595973"/>
    </source>
</evidence>
<dbReference type="SUPFAM" id="SSF47413">
    <property type="entry name" value="lambda repressor-like DNA-binding domains"/>
    <property type="match status" value="1"/>
</dbReference>
<organism evidence="6 7">
    <name type="scientific">Seohaeicola nanhaiensis</name>
    <dbReference type="NCBI Taxonomy" id="1387282"/>
    <lineage>
        <taxon>Bacteria</taxon>
        <taxon>Pseudomonadati</taxon>
        <taxon>Pseudomonadota</taxon>
        <taxon>Alphaproteobacteria</taxon>
        <taxon>Rhodobacterales</taxon>
        <taxon>Roseobacteraceae</taxon>
        <taxon>Seohaeicola</taxon>
    </lineage>
</organism>
<dbReference type="PROSITE" id="PS50932">
    <property type="entry name" value="HTH_LACI_2"/>
    <property type="match status" value="1"/>
</dbReference>
<comment type="caution">
    <text evidence="6">The sequence shown here is derived from an EMBL/GenBank/DDBJ whole genome shotgun (WGS) entry which is preliminary data.</text>
</comment>
<evidence type="ECO:0000259" key="5">
    <source>
        <dbReference type="PROSITE" id="PS50932"/>
    </source>
</evidence>
<dbReference type="InterPro" id="IPR028082">
    <property type="entry name" value="Peripla_BP_I"/>
</dbReference>
<evidence type="ECO:0000256" key="2">
    <source>
        <dbReference type="ARBA" id="ARBA00023015"/>
    </source>
</evidence>
<dbReference type="CDD" id="cd01392">
    <property type="entry name" value="HTH_LacI"/>
    <property type="match status" value="1"/>
</dbReference>
<dbReference type="PROSITE" id="PS00356">
    <property type="entry name" value="HTH_LACI_1"/>
    <property type="match status" value="1"/>
</dbReference>
<proteinExistence type="predicted"/>
<dbReference type="Pfam" id="PF00356">
    <property type="entry name" value="LacI"/>
    <property type="match status" value="1"/>
</dbReference>
<dbReference type="Pfam" id="PF13377">
    <property type="entry name" value="Peripla_BP_3"/>
    <property type="match status" value="1"/>
</dbReference>
<keyword evidence="2" id="KW-0805">Transcription regulation</keyword>
<dbReference type="CDD" id="cd06288">
    <property type="entry name" value="PBP1_sucrose_transcription_regulator"/>
    <property type="match status" value="1"/>
</dbReference>
<gene>
    <name evidence="6" type="ORF">ACFO5X_05290</name>
</gene>
<dbReference type="InterPro" id="IPR010982">
    <property type="entry name" value="Lambda_DNA-bd_dom_sf"/>
</dbReference>
<dbReference type="PANTHER" id="PTHR30146">
    <property type="entry name" value="LACI-RELATED TRANSCRIPTIONAL REPRESSOR"/>
    <property type="match status" value="1"/>
</dbReference>
<evidence type="ECO:0000256" key="3">
    <source>
        <dbReference type="ARBA" id="ARBA00023125"/>
    </source>
</evidence>
<protein>
    <submittedName>
        <fullName evidence="6">LacI family DNA-binding transcriptional regulator</fullName>
    </submittedName>
</protein>
<keyword evidence="4" id="KW-0804">Transcription</keyword>
<name>A0ABV9KDD7_9RHOB</name>
<sequence>MTSKPTMMDVATRAGVSQATVSLVLNGSPGTRFSDATRAKVHQAAEELGYRLVRRAQSPAPAETKVIAFIADELTADPWMALAFEGAREKALAQGVSVTLAISRGGDMPDETVFNQFMQGPLLGFIYGTILTREVEPPAPLFQVPSVLLNCYDRKRRLPSVLPGDLEGGRAATERLIRAGRRRIAIINGQDGLDASRDRLRGYRQALASNDMSFDPELVEWGNWEPQAGYDGTRRFLSLKQPPDAIFCANDLMAVGCYEALKEAGLRIPQDMAVIGFDNREIAQFMRPPLTTLVLPHYDIGEAATELLFDLAGRLQPRHDQIKVECQLLERGSVEVQDDGAAGATEAGSRIAG</sequence>
<keyword evidence="3 6" id="KW-0238">DNA-binding</keyword>